<protein>
    <submittedName>
        <fullName evidence="1">HlyD family secretion protein</fullName>
    </submittedName>
</protein>
<evidence type="ECO:0000313" key="1">
    <source>
        <dbReference type="EMBL" id="MBW4432286.1"/>
    </source>
</evidence>
<gene>
    <name evidence="1" type="ORF">KME28_11270</name>
</gene>
<reference evidence="1" key="1">
    <citation type="submission" date="2021-05" db="EMBL/GenBank/DDBJ databases">
        <authorList>
            <person name="Pietrasiak N."/>
            <person name="Ward R."/>
            <person name="Stajich J.E."/>
            <person name="Kurbessoian T."/>
        </authorList>
    </citation>
    <scope>NUCLEOTIDE SEQUENCE</scope>
    <source>
        <strain evidence="1">HA4357-MV3</strain>
    </source>
</reference>
<evidence type="ECO:0000313" key="2">
    <source>
        <dbReference type="Proteomes" id="UP000813215"/>
    </source>
</evidence>
<proteinExistence type="predicted"/>
<dbReference type="EMBL" id="JAHHHW010000084">
    <property type="protein sequence ID" value="MBW4432286.1"/>
    <property type="molecule type" value="Genomic_DNA"/>
</dbReference>
<accession>A0A9E3H7X4</accession>
<dbReference type="AlphaFoldDB" id="A0A9E3H7X4"/>
<sequence length="293" mass="32217">MDRIIRLNAVEASSQSGSLEIHLQDVHPCYALTPEIASIYGGSVASVEAVLSKLPTNIQTARTKTFQTGITNTSNYSRSLQKVLEQQPSIVPHLILLGGLAFFATVFTWACTGKIQQVTQVQGKFASSQQLAKLQPPRKSLYEPVDGVVSSLNNRSTGEEVKPKQIIAEITPTDASPVLLTIQPSQKTAFVEKGDLVEIKLNVDSQRLELEKAGQRDRNDNILSGRVVSVSSDGQTDKKSSWVHRLEIALDGNNSTIKFTDGQVVTAKIIHNRRVAEMFLRPIKELHNSENDF</sequence>
<dbReference type="Proteomes" id="UP000813215">
    <property type="component" value="Unassembled WGS sequence"/>
</dbReference>
<comment type="caution">
    <text evidence="1">The sequence shown here is derived from an EMBL/GenBank/DDBJ whole genome shotgun (WGS) entry which is preliminary data.</text>
</comment>
<organism evidence="1 2">
    <name type="scientific">Pelatocladus maniniholoensis HA4357-MV3</name>
    <dbReference type="NCBI Taxonomy" id="1117104"/>
    <lineage>
        <taxon>Bacteria</taxon>
        <taxon>Bacillati</taxon>
        <taxon>Cyanobacteriota</taxon>
        <taxon>Cyanophyceae</taxon>
        <taxon>Nostocales</taxon>
        <taxon>Nostocaceae</taxon>
        <taxon>Pelatocladus</taxon>
    </lineage>
</organism>
<name>A0A9E3H7X4_9NOST</name>
<reference evidence="1" key="2">
    <citation type="journal article" date="2022" name="Microbiol. Resour. Announc.">
        <title>Metagenome Sequencing to Explore Phylogenomics of Terrestrial Cyanobacteria.</title>
        <authorList>
            <person name="Ward R.D."/>
            <person name="Stajich J.E."/>
            <person name="Johansen J.R."/>
            <person name="Huntemann M."/>
            <person name="Clum A."/>
            <person name="Foster B."/>
            <person name="Foster B."/>
            <person name="Roux S."/>
            <person name="Palaniappan K."/>
            <person name="Varghese N."/>
            <person name="Mukherjee S."/>
            <person name="Reddy T.B.K."/>
            <person name="Daum C."/>
            <person name="Copeland A."/>
            <person name="Chen I.A."/>
            <person name="Ivanova N.N."/>
            <person name="Kyrpides N.C."/>
            <person name="Shapiro N."/>
            <person name="Eloe-Fadrosh E.A."/>
            <person name="Pietrasiak N."/>
        </authorList>
    </citation>
    <scope>NUCLEOTIDE SEQUENCE</scope>
    <source>
        <strain evidence="1">HA4357-MV3</strain>
    </source>
</reference>